<dbReference type="PANTHER" id="PTHR36849:SF1">
    <property type="entry name" value="CYTOPLASMIC PROTEIN"/>
    <property type="match status" value="1"/>
</dbReference>
<dbReference type="Pfam" id="PF22752">
    <property type="entry name" value="DUF488-N3i"/>
    <property type="match status" value="1"/>
</dbReference>
<evidence type="ECO:0008006" key="3">
    <source>
        <dbReference type="Google" id="ProtNLM"/>
    </source>
</evidence>
<accession>A0A0D6PJU2</accession>
<dbReference type="STRING" id="1120923.SAMN02746095_02408"/>
<dbReference type="Proteomes" id="UP000032668">
    <property type="component" value="Unassembled WGS sequence"/>
</dbReference>
<dbReference type="AlphaFoldDB" id="A0A0D6PJU2"/>
<dbReference type="EMBL" id="BANC01000108">
    <property type="protein sequence ID" value="GAN81666.1"/>
    <property type="molecule type" value="Genomic_DNA"/>
</dbReference>
<reference evidence="1 2" key="1">
    <citation type="submission" date="2012-11" db="EMBL/GenBank/DDBJ databases">
        <title>Whole genome sequence of Acidocella aminolytica 101 = DSM 11237.</title>
        <authorList>
            <person name="Azuma Y."/>
            <person name="Higashiura N."/>
            <person name="Hirakawa H."/>
            <person name="Matsushita K."/>
        </authorList>
    </citation>
    <scope>NUCLEOTIDE SEQUENCE [LARGE SCALE GENOMIC DNA]</scope>
    <source>
        <strain evidence="2">101 / DSM 11237</strain>
    </source>
</reference>
<dbReference type="RefSeq" id="WP_048880054.1">
    <property type="nucleotide sequence ID" value="NZ_BANC01000108.1"/>
</dbReference>
<protein>
    <recommendedName>
        <fullName evidence="3">Uroporphyrin-III C-methyltransferase</fullName>
    </recommendedName>
</protein>
<evidence type="ECO:0000313" key="1">
    <source>
        <dbReference type="EMBL" id="GAN81666.1"/>
    </source>
</evidence>
<gene>
    <name evidence="1" type="ORF">Aam_110_001</name>
</gene>
<evidence type="ECO:0000313" key="2">
    <source>
        <dbReference type="Proteomes" id="UP000032668"/>
    </source>
</evidence>
<organism evidence="1 2">
    <name type="scientific">Acidocella aminolytica 101 = DSM 11237</name>
    <dbReference type="NCBI Taxonomy" id="1120923"/>
    <lineage>
        <taxon>Bacteria</taxon>
        <taxon>Pseudomonadati</taxon>
        <taxon>Pseudomonadota</taxon>
        <taxon>Alphaproteobacteria</taxon>
        <taxon>Acetobacterales</taxon>
        <taxon>Acidocellaceae</taxon>
        <taxon>Acidocella</taxon>
    </lineage>
</organism>
<keyword evidence="2" id="KW-1185">Reference proteome</keyword>
<dbReference type="InterPro" id="IPR052552">
    <property type="entry name" value="YeaO-like"/>
</dbReference>
<proteinExistence type="predicted"/>
<dbReference type="OrthoDB" id="9790745at2"/>
<sequence length="138" mass="15403">MTNATPDLHVKRVYDPPATSDGARVLVDRLWPRGLRKEDAALTLWLKEIAASTALRQWFGHDPARWAEFQALYREELKTKDEPLKALAALLRQGRVTLLYGARDTAHNHALVLASFIADAQHRRGSALSAAPSTRPAR</sequence>
<dbReference type="PANTHER" id="PTHR36849">
    <property type="entry name" value="CYTOPLASMIC PROTEIN-RELATED"/>
    <property type="match status" value="1"/>
</dbReference>
<comment type="caution">
    <text evidence="1">The sequence shown here is derived from an EMBL/GenBank/DDBJ whole genome shotgun (WGS) entry which is preliminary data.</text>
</comment>
<name>A0A0D6PJU2_9PROT</name>